<evidence type="ECO:0008006" key="5">
    <source>
        <dbReference type="Google" id="ProtNLM"/>
    </source>
</evidence>
<keyword evidence="1" id="KW-0472">Membrane</keyword>
<evidence type="ECO:0000256" key="1">
    <source>
        <dbReference type="SAM" id="Phobius"/>
    </source>
</evidence>
<accession>A0A7I8BUG2</accession>
<dbReference type="KEGG" id="plad:PPGU16_52500"/>
<organism evidence="3 4">
    <name type="scientific">Paraburkholderia largidicola</name>
    <dbReference type="NCBI Taxonomy" id="3014751"/>
    <lineage>
        <taxon>Bacteria</taxon>
        <taxon>Pseudomonadati</taxon>
        <taxon>Pseudomonadota</taxon>
        <taxon>Betaproteobacteria</taxon>
        <taxon>Burkholderiales</taxon>
        <taxon>Burkholderiaceae</taxon>
        <taxon>Paraburkholderia</taxon>
    </lineage>
</organism>
<keyword evidence="4" id="KW-1185">Reference proteome</keyword>
<dbReference type="AlphaFoldDB" id="A0A7I8BUG2"/>
<sequence>MPYSVTLLCAWALAAPSAAVAPMMASSAVETVVLVRVTFMFTKPLFAALLIVVGLETVATNGLPKSGVRRTAPVWLPVPSRTLRIARRNSAACESYAWGEWGNSW</sequence>
<evidence type="ECO:0000313" key="3">
    <source>
        <dbReference type="EMBL" id="BCF92183.1"/>
    </source>
</evidence>
<feature type="signal peptide" evidence="2">
    <location>
        <begin position="1"/>
        <end position="21"/>
    </location>
</feature>
<dbReference type="Proteomes" id="UP000510888">
    <property type="component" value="Chromosome 2"/>
</dbReference>
<keyword evidence="1" id="KW-1133">Transmembrane helix</keyword>
<feature type="chain" id="PRO_5029724604" description="Secreted protein" evidence="2">
    <location>
        <begin position="22"/>
        <end position="105"/>
    </location>
</feature>
<feature type="transmembrane region" description="Helical" evidence="1">
    <location>
        <begin position="37"/>
        <end position="59"/>
    </location>
</feature>
<reference evidence="3 4" key="1">
    <citation type="journal article" date="2020" name="Genes (Basel)">
        <title>Genomic Comparison of Insect Gut Symbionts from Divergent Burkholderia Subclades.</title>
        <authorList>
            <person name="Takeshita K."/>
            <person name="Kikuchi Y."/>
        </authorList>
    </citation>
    <scope>NUCLEOTIDE SEQUENCE [LARGE SCALE GENOMIC DNA]</scope>
    <source>
        <strain evidence="3 4">PGU16</strain>
    </source>
</reference>
<evidence type="ECO:0000313" key="4">
    <source>
        <dbReference type="Proteomes" id="UP000510888"/>
    </source>
</evidence>
<protein>
    <recommendedName>
        <fullName evidence="5">Secreted protein</fullName>
    </recommendedName>
</protein>
<name>A0A7I8BUG2_9BURK</name>
<gene>
    <name evidence="3" type="ORF">PPGU16_52500</name>
</gene>
<proteinExistence type="predicted"/>
<evidence type="ECO:0000256" key="2">
    <source>
        <dbReference type="SAM" id="SignalP"/>
    </source>
</evidence>
<keyword evidence="2" id="KW-0732">Signal</keyword>
<keyword evidence="1" id="KW-0812">Transmembrane</keyword>
<dbReference type="EMBL" id="AP023175">
    <property type="protein sequence ID" value="BCF92183.1"/>
    <property type="molecule type" value="Genomic_DNA"/>
</dbReference>